<evidence type="ECO:0000256" key="1">
    <source>
        <dbReference type="SAM" id="SignalP"/>
    </source>
</evidence>
<protein>
    <submittedName>
        <fullName evidence="2">Uncharacterized protein</fullName>
    </submittedName>
</protein>
<evidence type="ECO:0000313" key="3">
    <source>
        <dbReference type="Proteomes" id="UP001430306"/>
    </source>
</evidence>
<gene>
    <name evidence="2" type="ORF">LOC71_04815</name>
</gene>
<sequence>MLGSSSLGVLLNASSCPFLLAKVSATAADATVLMVKTCRSCKRPVDPDRDWIERFLIEGAPAPPESRATKADLRQAVAERDHLLQQLHGMALRMLAKELSIASSPSLSDDRSPSQIQADMQRWIRDHELVR</sequence>
<evidence type="ECO:0000313" key="2">
    <source>
        <dbReference type="EMBL" id="MCC9641585.1"/>
    </source>
</evidence>
<organism evidence="2 3">
    <name type="scientific">Rhodopirellula halodulae</name>
    <dbReference type="NCBI Taxonomy" id="2894198"/>
    <lineage>
        <taxon>Bacteria</taxon>
        <taxon>Pseudomonadati</taxon>
        <taxon>Planctomycetota</taxon>
        <taxon>Planctomycetia</taxon>
        <taxon>Pirellulales</taxon>
        <taxon>Pirellulaceae</taxon>
        <taxon>Rhodopirellula</taxon>
    </lineage>
</organism>
<reference evidence="2" key="1">
    <citation type="submission" date="2021-11" db="EMBL/GenBank/DDBJ databases">
        <title>Genome sequence.</title>
        <authorList>
            <person name="Sun Q."/>
        </authorList>
    </citation>
    <scope>NUCLEOTIDE SEQUENCE</scope>
    <source>
        <strain evidence="2">JC740</strain>
    </source>
</reference>
<dbReference type="RefSeq" id="WP_230271809.1">
    <property type="nucleotide sequence ID" value="NZ_JAJKFW010000006.1"/>
</dbReference>
<accession>A0ABS8NDE8</accession>
<feature type="signal peptide" evidence="1">
    <location>
        <begin position="1"/>
        <end position="21"/>
    </location>
</feature>
<comment type="caution">
    <text evidence="2">The sequence shown here is derived from an EMBL/GenBank/DDBJ whole genome shotgun (WGS) entry which is preliminary data.</text>
</comment>
<feature type="chain" id="PRO_5045719256" evidence="1">
    <location>
        <begin position="22"/>
        <end position="131"/>
    </location>
</feature>
<name>A0ABS8NDE8_9BACT</name>
<keyword evidence="3" id="KW-1185">Reference proteome</keyword>
<dbReference type="Proteomes" id="UP001430306">
    <property type="component" value="Unassembled WGS sequence"/>
</dbReference>
<dbReference type="EMBL" id="JAJKFW010000006">
    <property type="protein sequence ID" value="MCC9641585.1"/>
    <property type="molecule type" value="Genomic_DNA"/>
</dbReference>
<keyword evidence="1" id="KW-0732">Signal</keyword>
<proteinExistence type="predicted"/>